<dbReference type="RefSeq" id="XP_041138876.1">
    <property type="nucleotide sequence ID" value="XM_041281085.1"/>
</dbReference>
<dbReference type="GeneID" id="64574486"/>
<dbReference type="AlphaFoldDB" id="A0A871R7A9"/>
<sequence length="88" mass="9731">MLTLALIVGLTYLTFVLITNTLRSILPVRRILTYFANMIPPSVGRAEVANATTAKEIQKNVESEKIKSAAKNNPSKEIVKTNESKKND</sequence>
<evidence type="ECO:0000313" key="3">
    <source>
        <dbReference type="Proteomes" id="UP000663131"/>
    </source>
</evidence>
<name>A0A871R7A9_DEKBR</name>
<dbReference type="Proteomes" id="UP000663131">
    <property type="component" value="Chromosome 9"/>
</dbReference>
<feature type="region of interest" description="Disordered" evidence="1">
    <location>
        <begin position="62"/>
        <end position="88"/>
    </location>
</feature>
<feature type="compositionally biased region" description="Basic and acidic residues" evidence="1">
    <location>
        <begin position="77"/>
        <end position="88"/>
    </location>
</feature>
<protein>
    <submittedName>
        <fullName evidence="2">Uncharacterized protein</fullName>
    </submittedName>
</protein>
<gene>
    <name evidence="2" type="ORF">BRETT_002562</name>
</gene>
<accession>A0A871R7A9</accession>
<evidence type="ECO:0000256" key="1">
    <source>
        <dbReference type="SAM" id="MobiDB-lite"/>
    </source>
</evidence>
<evidence type="ECO:0000313" key="2">
    <source>
        <dbReference type="EMBL" id="QOU22383.1"/>
    </source>
</evidence>
<proteinExistence type="predicted"/>
<reference evidence="2" key="2">
    <citation type="journal article" name="BMC Genomics">
        <title>New genome assemblies reveal patterns of domestication and adaptation across Brettanomyces (Dekkera) species.</title>
        <authorList>
            <person name="Roach M.J."/>
            <person name="Borneman A.R."/>
        </authorList>
    </citation>
    <scope>NUCLEOTIDE SEQUENCE</scope>
    <source>
        <strain evidence="2">UCD 2041</strain>
    </source>
</reference>
<reference evidence="2" key="1">
    <citation type="submission" date="2020-10" db="EMBL/GenBank/DDBJ databases">
        <authorList>
            <person name="Palmer J.M."/>
        </authorList>
    </citation>
    <scope>NUCLEOTIDE SEQUENCE</scope>
    <source>
        <strain evidence="2">UCD 2041</strain>
    </source>
</reference>
<dbReference type="OrthoDB" id="10559644at2759"/>
<organism evidence="2 3">
    <name type="scientific">Dekkera bruxellensis</name>
    <name type="common">Brettanomyces custersii</name>
    <dbReference type="NCBI Taxonomy" id="5007"/>
    <lineage>
        <taxon>Eukaryota</taxon>
        <taxon>Fungi</taxon>
        <taxon>Dikarya</taxon>
        <taxon>Ascomycota</taxon>
        <taxon>Saccharomycotina</taxon>
        <taxon>Pichiomycetes</taxon>
        <taxon>Pichiales</taxon>
        <taxon>Pichiaceae</taxon>
        <taxon>Brettanomyces</taxon>
    </lineage>
</organism>
<dbReference type="EMBL" id="CP063137">
    <property type="protein sequence ID" value="QOU22383.1"/>
    <property type="molecule type" value="Genomic_DNA"/>
</dbReference>
<dbReference type="KEGG" id="bbrx:BRETT_002562"/>